<evidence type="ECO:0000313" key="4">
    <source>
        <dbReference type="Proteomes" id="UP000029046"/>
    </source>
</evidence>
<dbReference type="PANTHER" id="PTHR34821:SF2">
    <property type="entry name" value="INNER MEMBRANE PROTEIN YDCZ"/>
    <property type="match status" value="1"/>
</dbReference>
<feature type="transmembrane region" description="Helical" evidence="2">
    <location>
        <begin position="287"/>
        <end position="312"/>
    </location>
</feature>
<comment type="caution">
    <text evidence="3">The sequence shown here is derived from an EMBL/GenBank/DDBJ whole genome shotgun (WGS) entry which is preliminary data.</text>
</comment>
<dbReference type="OrthoDB" id="6463253at2"/>
<dbReference type="InterPro" id="IPR006750">
    <property type="entry name" value="YdcZ"/>
</dbReference>
<organism evidence="3 4">
    <name type="scientific">Bifidobacterium pullorum subsp. gallinarum</name>
    <dbReference type="NCBI Taxonomy" id="78344"/>
    <lineage>
        <taxon>Bacteria</taxon>
        <taxon>Bacillati</taxon>
        <taxon>Actinomycetota</taxon>
        <taxon>Actinomycetes</taxon>
        <taxon>Bifidobacteriales</taxon>
        <taxon>Bifidobacteriaceae</taxon>
        <taxon>Bifidobacterium</taxon>
    </lineage>
</organism>
<feature type="transmembrane region" description="Helical" evidence="2">
    <location>
        <begin position="34"/>
        <end position="56"/>
    </location>
</feature>
<keyword evidence="2" id="KW-0472">Membrane</keyword>
<evidence type="ECO:0000256" key="2">
    <source>
        <dbReference type="SAM" id="Phobius"/>
    </source>
</evidence>
<proteinExistence type="predicted"/>
<keyword evidence="2" id="KW-1133">Transmembrane helix</keyword>
<dbReference type="GO" id="GO:0005886">
    <property type="term" value="C:plasma membrane"/>
    <property type="evidence" value="ECO:0007669"/>
    <property type="project" value="TreeGrafter"/>
</dbReference>
<dbReference type="eggNOG" id="COG3238">
    <property type="taxonomic scope" value="Bacteria"/>
</dbReference>
<dbReference type="AlphaFoldDB" id="A0A087API9"/>
<protein>
    <submittedName>
        <fullName evidence="3">Integral membrane protein</fullName>
    </submittedName>
</protein>
<keyword evidence="2" id="KW-0812">Transmembrane</keyword>
<feature type="transmembrane region" description="Helical" evidence="2">
    <location>
        <begin position="318"/>
        <end position="337"/>
    </location>
</feature>
<feature type="transmembrane region" description="Helical" evidence="2">
    <location>
        <begin position="68"/>
        <end position="88"/>
    </location>
</feature>
<gene>
    <name evidence="3" type="ORF">BIGA_1446</name>
</gene>
<dbReference type="Proteomes" id="UP000029046">
    <property type="component" value="Unassembled WGS sequence"/>
</dbReference>
<evidence type="ECO:0000256" key="1">
    <source>
        <dbReference type="SAM" id="MobiDB-lite"/>
    </source>
</evidence>
<sequence length="338" mass="35419">MPLLLLGVMVGAVTPIQTAVNSRLRMAVGTPFRASLVSFTVGTLVTLVAALTLGPHPLLPASALAGPWWMWLAGLFGVIFMTGNILLLPKLGSLQTVMMPVLGQILMGLLIDEFGWFGSPQQPMTVARAIGAVLAAVGFALAIVVADLVYGGRLRPQRGVRRTEGPRADGGGDDGTGTGVQVRRDERMSPAIWLWRGIGMLCGMCSAVQTSILGRLGTELGSPIKASFVSFLVGLLTLLVIVLVHDRGFGLHRAFGGGNPWWMWFGGFLGSLVVLTNSVLSPLLGTGLTVLVALLGQVIGGLLIDTFGWFAVARRRVGVVQIAGIVVAVAGIALIRLG</sequence>
<feature type="transmembrane region" description="Helical" evidence="2">
    <location>
        <begin position="193"/>
        <end position="214"/>
    </location>
</feature>
<feature type="region of interest" description="Disordered" evidence="1">
    <location>
        <begin position="160"/>
        <end position="181"/>
    </location>
</feature>
<name>A0A087API9_9BIFI</name>
<feature type="transmembrane region" description="Helical" evidence="2">
    <location>
        <begin position="94"/>
        <end position="117"/>
    </location>
</feature>
<dbReference type="RefSeq" id="WP_033507687.1">
    <property type="nucleotide sequence ID" value="NZ_JGYX01000004.1"/>
</dbReference>
<dbReference type="PANTHER" id="PTHR34821">
    <property type="entry name" value="INNER MEMBRANE PROTEIN YDCZ"/>
    <property type="match status" value="1"/>
</dbReference>
<feature type="transmembrane region" description="Helical" evidence="2">
    <location>
        <begin position="261"/>
        <end position="280"/>
    </location>
</feature>
<dbReference type="EMBL" id="JGYX01000004">
    <property type="protein sequence ID" value="KFI60689.1"/>
    <property type="molecule type" value="Genomic_DNA"/>
</dbReference>
<evidence type="ECO:0000313" key="3">
    <source>
        <dbReference type="EMBL" id="KFI60689.1"/>
    </source>
</evidence>
<reference evidence="3 4" key="1">
    <citation type="submission" date="2014-03" db="EMBL/GenBank/DDBJ databases">
        <title>Genomics of Bifidobacteria.</title>
        <authorList>
            <person name="Ventura M."/>
            <person name="Milani C."/>
            <person name="Lugli G.A."/>
        </authorList>
    </citation>
    <scope>NUCLEOTIDE SEQUENCE [LARGE SCALE GENOMIC DNA]</scope>
    <source>
        <strain evidence="3 4">LMG 11586</strain>
    </source>
</reference>
<dbReference type="Pfam" id="PF04657">
    <property type="entry name" value="DMT_YdcZ"/>
    <property type="match status" value="2"/>
</dbReference>
<feature type="transmembrane region" description="Helical" evidence="2">
    <location>
        <begin position="226"/>
        <end position="245"/>
    </location>
</feature>
<accession>A0A087API9</accession>
<feature type="transmembrane region" description="Helical" evidence="2">
    <location>
        <begin position="129"/>
        <end position="150"/>
    </location>
</feature>
<keyword evidence="4" id="KW-1185">Reference proteome</keyword>